<reference evidence="4" key="1">
    <citation type="submission" date="2017-09" db="EMBL/GenBank/DDBJ databases">
        <title>Depth-based differentiation of microbial function through sediment-hosted aquifers and enrichment of novel symbionts in the deep terrestrial subsurface.</title>
        <authorList>
            <person name="Probst A.J."/>
            <person name="Ladd B."/>
            <person name="Jarett J.K."/>
            <person name="Geller-Mcgrath D.E."/>
            <person name="Sieber C.M.K."/>
            <person name="Emerson J.B."/>
            <person name="Anantharaman K."/>
            <person name="Thomas B.C."/>
            <person name="Malmstrom R."/>
            <person name="Stieglmeier M."/>
            <person name="Klingl A."/>
            <person name="Woyke T."/>
            <person name="Ryan C.M."/>
            <person name="Banfield J.F."/>
        </authorList>
    </citation>
    <scope>NUCLEOTIDE SEQUENCE [LARGE SCALE GENOMIC DNA]</scope>
</reference>
<organism evidence="3 4">
    <name type="scientific">Candidatus Falkowbacteria bacterium CG02_land_8_20_14_3_00_36_14</name>
    <dbReference type="NCBI Taxonomy" id="1974560"/>
    <lineage>
        <taxon>Bacteria</taxon>
        <taxon>Candidatus Falkowiibacteriota</taxon>
    </lineage>
</organism>
<dbReference type="EMBL" id="PETS01000062">
    <property type="protein sequence ID" value="PIV51484.1"/>
    <property type="molecule type" value="Genomic_DNA"/>
</dbReference>
<feature type="compositionally biased region" description="Gly residues" evidence="1">
    <location>
        <begin position="368"/>
        <end position="378"/>
    </location>
</feature>
<feature type="domain" description="Fibronectin type-III" evidence="2">
    <location>
        <begin position="252"/>
        <end position="362"/>
    </location>
</feature>
<comment type="caution">
    <text evidence="3">The sequence shown here is derived from an EMBL/GenBank/DDBJ whole genome shotgun (WGS) entry which is preliminary data.</text>
</comment>
<dbReference type="Proteomes" id="UP000228896">
    <property type="component" value="Unassembled WGS sequence"/>
</dbReference>
<evidence type="ECO:0000256" key="1">
    <source>
        <dbReference type="SAM" id="MobiDB-lite"/>
    </source>
</evidence>
<dbReference type="CDD" id="cd00063">
    <property type="entry name" value="FN3"/>
    <property type="match status" value="2"/>
</dbReference>
<dbReference type="AlphaFoldDB" id="A0A2M7DP18"/>
<dbReference type="InterPro" id="IPR003961">
    <property type="entry name" value="FN3_dom"/>
</dbReference>
<name>A0A2M7DP18_9BACT</name>
<evidence type="ECO:0000259" key="2">
    <source>
        <dbReference type="PROSITE" id="PS50853"/>
    </source>
</evidence>
<proteinExistence type="predicted"/>
<dbReference type="SUPFAM" id="SSF49265">
    <property type="entry name" value="Fibronectin type III"/>
    <property type="match status" value="2"/>
</dbReference>
<accession>A0A2M7DP18</accession>
<dbReference type="PROSITE" id="PS50853">
    <property type="entry name" value="FN3"/>
    <property type="match status" value="2"/>
</dbReference>
<evidence type="ECO:0000313" key="3">
    <source>
        <dbReference type="EMBL" id="PIV51484.1"/>
    </source>
</evidence>
<gene>
    <name evidence="3" type="ORF">COS18_02690</name>
</gene>
<evidence type="ECO:0000313" key="4">
    <source>
        <dbReference type="Proteomes" id="UP000228896"/>
    </source>
</evidence>
<dbReference type="Gene3D" id="2.60.40.10">
    <property type="entry name" value="Immunoglobulins"/>
    <property type="match status" value="3"/>
</dbReference>
<feature type="region of interest" description="Disordered" evidence="1">
    <location>
        <begin position="368"/>
        <end position="388"/>
    </location>
</feature>
<dbReference type="InterPro" id="IPR036116">
    <property type="entry name" value="FN3_sf"/>
</dbReference>
<feature type="non-terminal residue" evidence="3">
    <location>
        <position position="1"/>
    </location>
</feature>
<feature type="domain" description="Fibronectin type-III" evidence="2">
    <location>
        <begin position="156"/>
        <end position="245"/>
    </location>
</feature>
<protein>
    <recommendedName>
        <fullName evidence="2">Fibronectin type-III domain-containing protein</fullName>
    </recommendedName>
</protein>
<dbReference type="InterPro" id="IPR013783">
    <property type="entry name" value="Ig-like_fold"/>
</dbReference>
<sequence>DKIGTAQDPYLEVVYTTPVFTYQCSDGIDNDSDGLFDYPADLGCTSATDNDEYNASTDTTPPTGSIFINNNSQFTNNQNVSLSLSAQDQSGVAEMNIANDNNFSLALIEAFTTVKPWALSANDGLKIVYAWFKDTLGNWNSVPYSATITLDTVFPQITNIQTTNITPNTAKITWDTNENAYSDVEYGLTAGYGQILDLGSSLNTTHTANLSSLSANTVYHYRLSSIDQAGNTTNSIDYTFTTSQSAIPDTFPPADISDLSPLNISQISVELKWTSIGDDGIQGIAAQYDIRFSTSPITAANWDSASQLSGEPIPIAAGISQSFYIAVGLSPNTAYYFAIKAADEVPNWSNISNVIQITTLANTVNNGGGGGGGGGGGTYTDKTPPSQPANFIALPADGQIELNWVNPADADFVRVIITRKEESAPASISDGLVVYEGNGKKYTDINLINSVVYYYGISAYDKSPNYSNLLVISASPKQGQTTIEKKDNTVDSCSAYSQFIHLYNKDKNEVENVSQCEADSAYGYNKHVQLDNAGVELYKKITDNRISILNDQGKYALAYFINFGTPTTKRLGAGERAGVINSYYYAFNRLPKSVSDWRDVIKIANGRWPSDKSQSAEDKAKTDIFKAVYLRAPDMANANDNAAVTIIAYGLRPVNRNLDSEKTAIITFKNIYKHNPASASEWDITRAIAYSGAKR</sequence>
<dbReference type="SMART" id="SM00060">
    <property type="entry name" value="FN3"/>
    <property type="match status" value="3"/>
</dbReference>